<dbReference type="EMBL" id="BAAAOR010000004">
    <property type="protein sequence ID" value="GAA1504616.1"/>
    <property type="molecule type" value="Genomic_DNA"/>
</dbReference>
<dbReference type="Proteomes" id="UP001500842">
    <property type="component" value="Unassembled WGS sequence"/>
</dbReference>
<accession>A0ABN1ZUF2</accession>
<evidence type="ECO:0000313" key="2">
    <source>
        <dbReference type="EMBL" id="GAA1504616.1"/>
    </source>
</evidence>
<evidence type="ECO:0008006" key="4">
    <source>
        <dbReference type="Google" id="ProtNLM"/>
    </source>
</evidence>
<keyword evidence="1" id="KW-1277">Toxin-antitoxin system</keyword>
<sequence>MVYDVIWDPEALAAAERFLVNDREGLAAVFDRTDALAHDPRPSTAMAGGSDHWRLRIGAYRVLYRITDTTVTVDVIHLGRAG</sequence>
<keyword evidence="3" id="KW-1185">Reference proteome</keyword>
<evidence type="ECO:0000256" key="1">
    <source>
        <dbReference type="ARBA" id="ARBA00022649"/>
    </source>
</evidence>
<dbReference type="Pfam" id="PF05016">
    <property type="entry name" value="ParE_toxin"/>
    <property type="match status" value="1"/>
</dbReference>
<gene>
    <name evidence="2" type="ORF">GCM10009788_05060</name>
</gene>
<name>A0ABN1ZUF2_9ACTN</name>
<dbReference type="InterPro" id="IPR035093">
    <property type="entry name" value="RelE/ParE_toxin_dom_sf"/>
</dbReference>
<protein>
    <recommendedName>
        <fullName evidence="4">mRNA interferase RelE/StbE</fullName>
    </recommendedName>
</protein>
<evidence type="ECO:0000313" key="3">
    <source>
        <dbReference type="Proteomes" id="UP001500842"/>
    </source>
</evidence>
<dbReference type="RefSeq" id="WP_141005954.1">
    <property type="nucleotide sequence ID" value="NZ_BAAAOR010000004.1"/>
</dbReference>
<dbReference type="SUPFAM" id="SSF143011">
    <property type="entry name" value="RelE-like"/>
    <property type="match status" value="1"/>
</dbReference>
<dbReference type="InterPro" id="IPR007712">
    <property type="entry name" value="RelE/ParE_toxin"/>
</dbReference>
<comment type="caution">
    <text evidence="2">The sequence shown here is derived from an EMBL/GenBank/DDBJ whole genome shotgun (WGS) entry which is preliminary data.</text>
</comment>
<proteinExistence type="predicted"/>
<reference evidence="2 3" key="1">
    <citation type="journal article" date="2019" name="Int. J. Syst. Evol. Microbiol.">
        <title>The Global Catalogue of Microorganisms (GCM) 10K type strain sequencing project: providing services to taxonomists for standard genome sequencing and annotation.</title>
        <authorList>
            <consortium name="The Broad Institute Genomics Platform"/>
            <consortium name="The Broad Institute Genome Sequencing Center for Infectious Disease"/>
            <person name="Wu L."/>
            <person name="Ma J."/>
        </authorList>
    </citation>
    <scope>NUCLEOTIDE SEQUENCE [LARGE SCALE GENOMIC DNA]</scope>
    <source>
        <strain evidence="2 3">JCM 14942</strain>
    </source>
</reference>
<dbReference type="Gene3D" id="3.30.2310.20">
    <property type="entry name" value="RelE-like"/>
    <property type="match status" value="1"/>
</dbReference>
<organism evidence="2 3">
    <name type="scientific">Nocardioides humi</name>
    <dbReference type="NCBI Taxonomy" id="449461"/>
    <lineage>
        <taxon>Bacteria</taxon>
        <taxon>Bacillati</taxon>
        <taxon>Actinomycetota</taxon>
        <taxon>Actinomycetes</taxon>
        <taxon>Propionibacteriales</taxon>
        <taxon>Nocardioidaceae</taxon>
        <taxon>Nocardioides</taxon>
    </lineage>
</organism>